<feature type="transmembrane region" description="Helical" evidence="2">
    <location>
        <begin position="143"/>
        <end position="167"/>
    </location>
</feature>
<dbReference type="HOGENOM" id="CLU_715155_0_0_9"/>
<dbReference type="GO" id="GO:0140359">
    <property type="term" value="F:ABC-type transporter activity"/>
    <property type="evidence" value="ECO:0007669"/>
    <property type="project" value="InterPro"/>
</dbReference>
<protein>
    <recommendedName>
        <fullName evidence="4">ABC transporter permease</fullName>
    </recommendedName>
</protein>
<evidence type="ECO:0008006" key="4">
    <source>
        <dbReference type="Google" id="ProtNLM"/>
    </source>
</evidence>
<keyword evidence="2" id="KW-0472">Membrane</keyword>
<accession>A0A0S6TZY1</accession>
<feature type="transmembrane region" description="Helical" evidence="2">
    <location>
        <begin position="356"/>
        <end position="380"/>
    </location>
</feature>
<organism evidence="3">
    <name type="scientific">Clostridium botulinum B str. Osaka05</name>
    <dbReference type="NCBI Taxonomy" id="1407017"/>
    <lineage>
        <taxon>Bacteria</taxon>
        <taxon>Bacillati</taxon>
        <taxon>Bacillota</taxon>
        <taxon>Clostridia</taxon>
        <taxon>Eubacteriales</taxon>
        <taxon>Clostridiaceae</taxon>
        <taxon>Clostridium</taxon>
    </lineage>
</organism>
<keyword evidence="1" id="KW-0175">Coiled coil</keyword>
<dbReference type="EMBL" id="DF384213">
    <property type="protein sequence ID" value="GAE00768.1"/>
    <property type="molecule type" value="Genomic_DNA"/>
</dbReference>
<dbReference type="PANTHER" id="PTHR37305:SF1">
    <property type="entry name" value="MEMBRANE PROTEIN"/>
    <property type="match status" value="1"/>
</dbReference>
<dbReference type="AlphaFoldDB" id="A0A0S6TZY1"/>
<evidence type="ECO:0000256" key="2">
    <source>
        <dbReference type="SAM" id="Phobius"/>
    </source>
</evidence>
<feature type="transmembrane region" description="Helical" evidence="2">
    <location>
        <begin position="258"/>
        <end position="286"/>
    </location>
</feature>
<feature type="transmembrane region" description="Helical" evidence="2">
    <location>
        <begin position="188"/>
        <end position="213"/>
    </location>
</feature>
<dbReference type="PANTHER" id="PTHR37305">
    <property type="entry name" value="INTEGRAL MEMBRANE PROTEIN-RELATED"/>
    <property type="match status" value="1"/>
</dbReference>
<evidence type="ECO:0000313" key="3">
    <source>
        <dbReference type="EMBL" id="GAE00768.1"/>
    </source>
</evidence>
<proteinExistence type="predicted"/>
<feature type="transmembrane region" description="Helical" evidence="2">
    <location>
        <begin position="293"/>
        <end position="313"/>
    </location>
</feature>
<keyword evidence="2" id="KW-0812">Transmembrane</keyword>
<reference evidence="3" key="1">
    <citation type="submission" date="2013-10" db="EMBL/GenBank/DDBJ databases">
        <title>Draft genome sequence of Clostridium botulinum type B strain Osaka05.</title>
        <authorList>
            <person name="Sakaguchi Y."/>
            <person name="Hosomi K."/>
            <person name="Uchiyama J."/>
            <person name="Ogura Y."/>
            <person name="Sakaguchi M."/>
            <person name="Kohda T."/>
            <person name="Mukamoto M."/>
            <person name="Misawa N."/>
            <person name="Matsuzaki S."/>
            <person name="Hayashi T."/>
            <person name="Kozaki S."/>
        </authorList>
    </citation>
    <scope>NUCLEOTIDE SEQUENCE</scope>
    <source>
        <strain evidence="3">Osaka05</strain>
    </source>
</reference>
<dbReference type="GO" id="GO:0005886">
    <property type="term" value="C:plasma membrane"/>
    <property type="evidence" value="ECO:0007669"/>
    <property type="project" value="UniProtKB-SubCell"/>
</dbReference>
<feature type="transmembrane region" description="Helical" evidence="2">
    <location>
        <begin position="325"/>
        <end position="344"/>
    </location>
</feature>
<sequence length="386" mass="45082">MSKYIWQELKRVLIKKKIPIIIMLIFIPIFGLINTLNTQTYEQQLNQYNAKLKNLKTMQQQSKTTMVKEELKETISDTEKSMNDIKEDLAEINNYDRSKLDKQIYELEKQSNPKNEFQINKLKYYKKYNIEKKNLPPKGIFRLFGILYTFSIVYIIFMIILLSDIVSGEYSPNTIKNLITKPISRKKIIISKFIVSTILNCTTIFISMIVFILETGILLGFSDYKFPFSISQKYVFDNSLALTPLTSQMKYVPGSQKLIPYSIALIIYVLFILIFLTAITSIIIFISTICKNSLISIFSNIILIIGLTAWYHFNIHGNIFMSAKHVVICNLFPSIYMYNIFDILHGGISRTFNCNISIFFILIVCLIWIISMIFFSTYIFRKRNFD</sequence>
<dbReference type="RefSeq" id="WP_030033133.1">
    <property type="nucleotide sequence ID" value="NZ_DF384213.1"/>
</dbReference>
<dbReference type="Pfam" id="PF12679">
    <property type="entry name" value="ABC2_membrane_2"/>
    <property type="match status" value="1"/>
</dbReference>
<feature type="transmembrane region" description="Helical" evidence="2">
    <location>
        <begin position="20"/>
        <end position="36"/>
    </location>
</feature>
<keyword evidence="2" id="KW-1133">Transmembrane helix</keyword>
<dbReference type="Proteomes" id="UP000054164">
    <property type="component" value="Unassembled WGS sequence"/>
</dbReference>
<feature type="coiled-coil region" evidence="1">
    <location>
        <begin position="38"/>
        <end position="88"/>
    </location>
</feature>
<gene>
    <name evidence="3" type="ORF">CBO05C_0458</name>
</gene>
<evidence type="ECO:0000256" key="1">
    <source>
        <dbReference type="SAM" id="Coils"/>
    </source>
</evidence>
<name>A0A0S6TZY1_CLOBO</name>